<name>A0AAD4YSI0_PRUDU</name>
<gene>
    <name evidence="2" type="ORF">L3X38_038781</name>
</gene>
<dbReference type="Pfam" id="PF26130">
    <property type="entry name" value="PB1-like"/>
    <property type="match status" value="1"/>
</dbReference>
<keyword evidence="3" id="KW-1185">Reference proteome</keyword>
<reference evidence="2 3" key="1">
    <citation type="journal article" date="2022" name="G3 (Bethesda)">
        <title>Whole-genome sequence and methylome profiling of the almond [Prunus dulcis (Mill.) D.A. Webb] cultivar 'Nonpareil'.</title>
        <authorList>
            <person name="D'Amico-Willman K.M."/>
            <person name="Ouma W.Z."/>
            <person name="Meulia T."/>
            <person name="Sideli G.M."/>
            <person name="Gradziel T.M."/>
            <person name="Fresnedo-Ramirez J."/>
        </authorList>
    </citation>
    <scope>NUCLEOTIDE SEQUENCE [LARGE SCALE GENOMIC DNA]</scope>
    <source>
        <strain evidence="2">Clone GOH B32 T37-40</strain>
    </source>
</reference>
<evidence type="ECO:0000313" key="3">
    <source>
        <dbReference type="Proteomes" id="UP001054821"/>
    </source>
</evidence>
<accession>A0AAD4YSI0</accession>
<proteinExistence type="predicted"/>
<dbReference type="EMBL" id="JAJFAZ020000007">
    <property type="protein sequence ID" value="KAI5319073.1"/>
    <property type="molecule type" value="Genomic_DNA"/>
</dbReference>
<dbReference type="InterPro" id="IPR058594">
    <property type="entry name" value="PB1-like_dom_pln"/>
</dbReference>
<dbReference type="Proteomes" id="UP001054821">
    <property type="component" value="Chromosome 7"/>
</dbReference>
<protein>
    <recommendedName>
        <fullName evidence="1">PB1-like domain-containing protein</fullName>
    </recommendedName>
</protein>
<evidence type="ECO:0000259" key="1">
    <source>
        <dbReference type="Pfam" id="PF26130"/>
    </source>
</evidence>
<comment type="caution">
    <text evidence="2">The sequence shown here is derived from an EMBL/GenBank/DDBJ whole genome shotgun (WGS) entry which is preliminary data.</text>
</comment>
<organism evidence="2 3">
    <name type="scientific">Prunus dulcis</name>
    <name type="common">Almond</name>
    <name type="synonym">Amygdalus dulcis</name>
    <dbReference type="NCBI Taxonomy" id="3755"/>
    <lineage>
        <taxon>Eukaryota</taxon>
        <taxon>Viridiplantae</taxon>
        <taxon>Streptophyta</taxon>
        <taxon>Embryophyta</taxon>
        <taxon>Tracheophyta</taxon>
        <taxon>Spermatophyta</taxon>
        <taxon>Magnoliopsida</taxon>
        <taxon>eudicotyledons</taxon>
        <taxon>Gunneridae</taxon>
        <taxon>Pentapetalae</taxon>
        <taxon>rosids</taxon>
        <taxon>fabids</taxon>
        <taxon>Rosales</taxon>
        <taxon>Rosaceae</taxon>
        <taxon>Amygdaloideae</taxon>
        <taxon>Amygdaleae</taxon>
        <taxon>Prunus</taxon>
    </lineage>
</organism>
<feature type="domain" description="PB1-like" evidence="1">
    <location>
        <begin position="16"/>
        <end position="92"/>
    </location>
</feature>
<evidence type="ECO:0000313" key="2">
    <source>
        <dbReference type="EMBL" id="KAI5319073.1"/>
    </source>
</evidence>
<dbReference type="AlphaFoldDB" id="A0AAD4YSI0"/>
<sequence length="194" mass="22508">MKIRDGGEAPIYTKPDMFTLEVHHGGYFVDGLYMGGIVQWVDRQDADEVSMLELFELVKHLGYDEQNIQYYYKHRTNGWVEIRTYKDYFGALKLVKPRQLFVLYIIDNPAPRPLNVQSPVFSAQGENDEHYEDEHTALGYDGDEENGQHEFVDAEIDEEFGENDPNRVRLVCDGNKKDKLEDCPWLLYAAHVGK</sequence>